<feature type="non-terminal residue" evidence="2">
    <location>
        <position position="1"/>
    </location>
</feature>
<feature type="compositionally biased region" description="Low complexity" evidence="1">
    <location>
        <begin position="24"/>
        <end position="43"/>
    </location>
</feature>
<comment type="caution">
    <text evidence="2">The sequence shown here is derived from an EMBL/GenBank/DDBJ whole genome shotgun (WGS) entry which is preliminary data.</text>
</comment>
<protein>
    <submittedName>
        <fullName evidence="2">MYO15B isoform 19</fullName>
    </submittedName>
</protein>
<name>A0A2J8Y0U7_PONAB</name>
<reference evidence="2" key="1">
    <citation type="submission" date="2017-12" db="EMBL/GenBank/DDBJ databases">
        <title>High-resolution comparative analysis of great ape genomes.</title>
        <authorList>
            <person name="Pollen A."/>
            <person name="Hastie A."/>
            <person name="Hormozdiari F."/>
            <person name="Dougherty M."/>
            <person name="Liu R."/>
            <person name="Chaisson M."/>
            <person name="Hoppe E."/>
            <person name="Hill C."/>
            <person name="Pang A."/>
            <person name="Hillier L."/>
            <person name="Baker C."/>
            <person name="Armstrong J."/>
            <person name="Shendure J."/>
            <person name="Paten B."/>
            <person name="Wilson R."/>
            <person name="Chao H."/>
            <person name="Schneider V."/>
            <person name="Ventura M."/>
            <person name="Kronenberg Z."/>
            <person name="Murali S."/>
            <person name="Gordon D."/>
            <person name="Cantsilieris S."/>
            <person name="Munson K."/>
            <person name="Nelson B."/>
            <person name="Raja A."/>
            <person name="Underwood J."/>
            <person name="Diekhans M."/>
            <person name="Fiddes I."/>
            <person name="Haussler D."/>
            <person name="Eichler E."/>
        </authorList>
    </citation>
    <scope>NUCLEOTIDE SEQUENCE [LARGE SCALE GENOMIC DNA]</scope>
    <source>
        <strain evidence="2">Susie</strain>
    </source>
</reference>
<organism evidence="2">
    <name type="scientific">Pongo abelii</name>
    <name type="common">Sumatran orangutan</name>
    <name type="synonym">Pongo pygmaeus abelii</name>
    <dbReference type="NCBI Taxonomy" id="9601"/>
    <lineage>
        <taxon>Eukaryota</taxon>
        <taxon>Metazoa</taxon>
        <taxon>Chordata</taxon>
        <taxon>Craniata</taxon>
        <taxon>Vertebrata</taxon>
        <taxon>Euteleostomi</taxon>
        <taxon>Mammalia</taxon>
        <taxon>Eutheria</taxon>
        <taxon>Euarchontoglires</taxon>
        <taxon>Primates</taxon>
        <taxon>Haplorrhini</taxon>
        <taxon>Catarrhini</taxon>
        <taxon>Hominidae</taxon>
        <taxon>Pongo</taxon>
    </lineage>
</organism>
<accession>A0A2J8Y0U7</accession>
<sequence length="107" mass="10342">GYQPGMVPAPMPMMPAMGTVPAMPATAAAASQPGRRAAGRPAAELYQPAGANPGPADDSPGHDPVPGAADTAAAAAGSGLRGCVPGLTLSRHLQAQEAPHTPGEATA</sequence>
<evidence type="ECO:0000256" key="1">
    <source>
        <dbReference type="SAM" id="MobiDB-lite"/>
    </source>
</evidence>
<dbReference type="AlphaFoldDB" id="A0A2J8Y0U7"/>
<proteinExistence type="predicted"/>
<gene>
    <name evidence="2" type="ORF">CR201_G0021382</name>
</gene>
<evidence type="ECO:0000313" key="2">
    <source>
        <dbReference type="EMBL" id="PNJ87883.1"/>
    </source>
</evidence>
<feature type="region of interest" description="Disordered" evidence="1">
    <location>
        <begin position="24"/>
        <end position="80"/>
    </location>
</feature>
<dbReference type="EMBL" id="NDHI03003284">
    <property type="protein sequence ID" value="PNJ87883.1"/>
    <property type="molecule type" value="Genomic_DNA"/>
</dbReference>